<organism evidence="1 2">
    <name type="scientific">Stichopus japonicus</name>
    <name type="common">Sea cucumber</name>
    <dbReference type="NCBI Taxonomy" id="307972"/>
    <lineage>
        <taxon>Eukaryota</taxon>
        <taxon>Metazoa</taxon>
        <taxon>Echinodermata</taxon>
        <taxon>Eleutherozoa</taxon>
        <taxon>Echinozoa</taxon>
        <taxon>Holothuroidea</taxon>
        <taxon>Aspidochirotacea</taxon>
        <taxon>Aspidochirotida</taxon>
        <taxon>Stichopodidae</taxon>
        <taxon>Apostichopus</taxon>
    </lineage>
</organism>
<proteinExistence type="predicted"/>
<evidence type="ECO:0000313" key="1">
    <source>
        <dbReference type="EMBL" id="PIK33809.1"/>
    </source>
</evidence>
<comment type="caution">
    <text evidence="1">The sequence shown here is derived from an EMBL/GenBank/DDBJ whole genome shotgun (WGS) entry which is preliminary data.</text>
</comment>
<dbReference type="GO" id="GO:0004350">
    <property type="term" value="F:glutamate-5-semialdehyde dehydrogenase activity"/>
    <property type="evidence" value="ECO:0007669"/>
    <property type="project" value="TreeGrafter"/>
</dbReference>
<protein>
    <submittedName>
        <fullName evidence="1">Putative delta-1-pyrroline-5-carboxylate synthase</fullName>
    </submittedName>
</protein>
<dbReference type="InterPro" id="IPR016162">
    <property type="entry name" value="Ald_DH_N"/>
</dbReference>
<dbReference type="AlphaFoldDB" id="A0A2G8JDM3"/>
<dbReference type="GO" id="GO:0005739">
    <property type="term" value="C:mitochondrion"/>
    <property type="evidence" value="ECO:0007669"/>
    <property type="project" value="TreeGrafter"/>
</dbReference>
<dbReference type="Proteomes" id="UP000230750">
    <property type="component" value="Unassembled WGS sequence"/>
</dbReference>
<dbReference type="OrthoDB" id="1934954at2759"/>
<dbReference type="PANTHER" id="PTHR11063">
    <property type="entry name" value="GLUTAMATE SEMIALDEHYDE DEHYDROGENASE"/>
    <property type="match status" value="1"/>
</dbReference>
<reference evidence="1 2" key="1">
    <citation type="journal article" date="2017" name="PLoS Biol.">
        <title>The sea cucumber genome provides insights into morphological evolution and visceral regeneration.</title>
        <authorList>
            <person name="Zhang X."/>
            <person name="Sun L."/>
            <person name="Yuan J."/>
            <person name="Sun Y."/>
            <person name="Gao Y."/>
            <person name="Zhang L."/>
            <person name="Li S."/>
            <person name="Dai H."/>
            <person name="Hamel J.F."/>
            <person name="Liu C."/>
            <person name="Yu Y."/>
            <person name="Liu S."/>
            <person name="Lin W."/>
            <person name="Guo K."/>
            <person name="Jin S."/>
            <person name="Xu P."/>
            <person name="Storey K.B."/>
            <person name="Huan P."/>
            <person name="Zhang T."/>
            <person name="Zhou Y."/>
            <person name="Zhang J."/>
            <person name="Lin C."/>
            <person name="Li X."/>
            <person name="Xing L."/>
            <person name="Huo D."/>
            <person name="Sun M."/>
            <person name="Wang L."/>
            <person name="Mercier A."/>
            <person name="Li F."/>
            <person name="Yang H."/>
            <person name="Xiang J."/>
        </authorList>
    </citation>
    <scope>NUCLEOTIDE SEQUENCE [LARGE SCALE GENOMIC DNA]</scope>
    <source>
        <strain evidence="1">Shaxun</strain>
        <tissue evidence="1">Muscle</tissue>
    </source>
</reference>
<dbReference type="Gene3D" id="3.40.605.10">
    <property type="entry name" value="Aldehyde Dehydrogenase, Chain A, domain 1"/>
    <property type="match status" value="1"/>
</dbReference>
<sequence>MLYRSGLCKPHSPYFVQVGLFKPHSPYCCIDLDCVTSQSICCTASMAPPMVARLSLNEHKLLSLAEGLKQIAASSSDTVGRVISRTLVRREWCCGRLRFPIGVLIVIFDPSDCLLSSANGILLKGGKEATESNKVLHSLVEEALDLHGAKDAMQLINTREQIGDLLQLEGLIDLVILEDQRNGLSDQEGEQSHPGPRPC</sequence>
<dbReference type="STRING" id="307972.A0A2G8JDM3"/>
<gene>
    <name evidence="1" type="ORF">BSL78_29371</name>
</gene>
<dbReference type="InterPro" id="IPR016161">
    <property type="entry name" value="Ald_DH/histidinol_DH"/>
</dbReference>
<evidence type="ECO:0000313" key="2">
    <source>
        <dbReference type="Proteomes" id="UP000230750"/>
    </source>
</evidence>
<dbReference type="PANTHER" id="PTHR11063:SF8">
    <property type="entry name" value="DELTA-1-PYRROLINE-5-CARBOXYLATE SYNTHASE"/>
    <property type="match status" value="1"/>
</dbReference>
<name>A0A2G8JDM3_STIJA</name>
<accession>A0A2G8JDM3</accession>
<dbReference type="SUPFAM" id="SSF53720">
    <property type="entry name" value="ALDH-like"/>
    <property type="match status" value="1"/>
</dbReference>
<keyword evidence="2" id="KW-1185">Reference proteome</keyword>
<dbReference type="EMBL" id="MRZV01002396">
    <property type="protein sequence ID" value="PIK33809.1"/>
    <property type="molecule type" value="Genomic_DNA"/>
</dbReference>